<name>A0A183T0S7_SCHSO</name>
<organism evidence="4">
    <name type="scientific">Schistocephalus solidus</name>
    <name type="common">Tapeworm</name>
    <dbReference type="NCBI Taxonomy" id="70667"/>
    <lineage>
        <taxon>Eukaryota</taxon>
        <taxon>Metazoa</taxon>
        <taxon>Spiralia</taxon>
        <taxon>Lophotrochozoa</taxon>
        <taxon>Platyhelminthes</taxon>
        <taxon>Cestoda</taxon>
        <taxon>Eucestoda</taxon>
        <taxon>Diphyllobothriidea</taxon>
        <taxon>Diphyllobothriidae</taxon>
        <taxon>Schistocephalus</taxon>
    </lineage>
</organism>
<evidence type="ECO:0000313" key="4">
    <source>
        <dbReference type="WBParaSite" id="SSLN_0001045101-mRNA-1"/>
    </source>
</evidence>
<dbReference type="EMBL" id="UYSU01035631">
    <property type="protein sequence ID" value="VDL96460.1"/>
    <property type="molecule type" value="Genomic_DNA"/>
</dbReference>
<keyword evidence="3" id="KW-1185">Reference proteome</keyword>
<accession>A0A183T0S7</accession>
<proteinExistence type="predicted"/>
<dbReference type="Proteomes" id="UP000275846">
    <property type="component" value="Unassembled WGS sequence"/>
</dbReference>
<feature type="compositionally biased region" description="Acidic residues" evidence="1">
    <location>
        <begin position="154"/>
        <end position="175"/>
    </location>
</feature>
<gene>
    <name evidence="2" type="ORF">SSLN_LOCUS10075</name>
</gene>
<protein>
    <submittedName>
        <fullName evidence="4">Secreted protein</fullName>
    </submittedName>
</protein>
<reference evidence="4" key="1">
    <citation type="submission" date="2016-06" db="UniProtKB">
        <authorList>
            <consortium name="WormBaseParasite"/>
        </authorList>
    </citation>
    <scope>IDENTIFICATION</scope>
</reference>
<evidence type="ECO:0000313" key="3">
    <source>
        <dbReference type="Proteomes" id="UP000275846"/>
    </source>
</evidence>
<evidence type="ECO:0000256" key="1">
    <source>
        <dbReference type="SAM" id="MobiDB-lite"/>
    </source>
</evidence>
<feature type="region of interest" description="Disordered" evidence="1">
    <location>
        <begin position="134"/>
        <end position="194"/>
    </location>
</feature>
<evidence type="ECO:0000313" key="2">
    <source>
        <dbReference type="EMBL" id="VDL96460.1"/>
    </source>
</evidence>
<sequence length="194" mass="21490">MLTFLSAAFASARSNDAARAGSGDSAGLFGDVRYQIINSTAATVGLGGDTSQYQHRQHQRHQHLHHHAHQHYQHNPTQRVAPVTAVVTGQVPFPFTRYHAPPNTINEVSFCGLTAFLATGVLPLMGSGTFDVDWTKPRPDSNTPTNTHPRTHDEDEEEEEEEDDEDEDEDEDEDDRSYKVVGQGLTHCPASRRC</sequence>
<dbReference type="WBParaSite" id="SSLN_0001045101-mRNA-1">
    <property type="protein sequence ID" value="SSLN_0001045101-mRNA-1"/>
    <property type="gene ID" value="SSLN_0001045101"/>
</dbReference>
<dbReference type="AlphaFoldDB" id="A0A183T0S7"/>
<reference evidence="2 3" key="2">
    <citation type="submission" date="2018-11" db="EMBL/GenBank/DDBJ databases">
        <authorList>
            <consortium name="Pathogen Informatics"/>
        </authorList>
    </citation>
    <scope>NUCLEOTIDE SEQUENCE [LARGE SCALE GENOMIC DNA]</scope>
    <source>
        <strain evidence="2 3">NST_G2</strain>
    </source>
</reference>